<name>A0A5K7YJB3_9BACT</name>
<dbReference type="PANTHER" id="PTHR43423">
    <property type="entry name" value="ABC TRANSPORTER I FAMILY MEMBER 17"/>
    <property type="match status" value="1"/>
</dbReference>
<reference evidence="6 7" key="1">
    <citation type="submission" date="2019-11" db="EMBL/GenBank/DDBJ databases">
        <title>Comparative genomics of hydrocarbon-degrading Desulfosarcina strains.</title>
        <authorList>
            <person name="Watanabe M."/>
            <person name="Kojima H."/>
            <person name="Fukui M."/>
        </authorList>
    </citation>
    <scope>NUCLEOTIDE SEQUENCE [LARGE SCALE GENOMIC DNA]</scope>
    <source>
        <strain evidence="6 7">PL12</strain>
    </source>
</reference>
<evidence type="ECO:0000313" key="6">
    <source>
        <dbReference type="EMBL" id="BBO68613.1"/>
    </source>
</evidence>
<evidence type="ECO:0000256" key="3">
    <source>
        <dbReference type="ARBA" id="ARBA00022741"/>
    </source>
</evidence>
<dbReference type="EMBL" id="AP021874">
    <property type="protein sequence ID" value="BBO68613.1"/>
    <property type="molecule type" value="Genomic_DNA"/>
</dbReference>
<organism evidence="6 7">
    <name type="scientific">Desulfosarcina alkanivorans</name>
    <dbReference type="NCBI Taxonomy" id="571177"/>
    <lineage>
        <taxon>Bacteria</taxon>
        <taxon>Pseudomonadati</taxon>
        <taxon>Thermodesulfobacteriota</taxon>
        <taxon>Desulfobacteria</taxon>
        <taxon>Desulfobacterales</taxon>
        <taxon>Desulfosarcinaceae</taxon>
        <taxon>Desulfosarcina</taxon>
    </lineage>
</organism>
<dbReference type="PROSITE" id="PS50893">
    <property type="entry name" value="ABC_TRANSPORTER_2"/>
    <property type="match status" value="1"/>
</dbReference>
<dbReference type="Proteomes" id="UP000427906">
    <property type="component" value="Chromosome"/>
</dbReference>
<dbReference type="KEGG" id="dalk:DSCA_25430"/>
<evidence type="ECO:0000256" key="1">
    <source>
        <dbReference type="ARBA" id="ARBA00022448"/>
    </source>
</evidence>
<proteinExistence type="predicted"/>
<dbReference type="CDD" id="cd03260">
    <property type="entry name" value="ABC_PstB_phosphate_transporter"/>
    <property type="match status" value="1"/>
</dbReference>
<dbReference type="PANTHER" id="PTHR43423:SF1">
    <property type="entry name" value="ABC TRANSPORTER I FAMILY MEMBER 17"/>
    <property type="match status" value="1"/>
</dbReference>
<dbReference type="GO" id="GO:0005524">
    <property type="term" value="F:ATP binding"/>
    <property type="evidence" value="ECO:0007669"/>
    <property type="project" value="UniProtKB-KW"/>
</dbReference>
<sequence length="242" mass="26859">MQPRDKIIVEGVSFSYGQNPVLKDIRVTFAEHAVTAVMGPSGQGKSTFLGLFNRLWDDVPGARMEGDIRIRLGGRWLSPFSADLPLPLLRRKVGMIFQEPNPLPMSIARNMAFPLKLAGLKDKAVIEEKIRTALEQAFLWEEVKDRLEKSALDLSGGQKQRLCIARALILEPEVLLCDEPTSSLDTKAAGVIEELLIQLKKQCTIVTVSHNPQQVGRIADRILMLHDGRMTPMAPGAVEYHA</sequence>
<dbReference type="InterPro" id="IPR005670">
    <property type="entry name" value="PstB-like"/>
</dbReference>
<evidence type="ECO:0000313" key="7">
    <source>
        <dbReference type="Proteomes" id="UP000427906"/>
    </source>
</evidence>
<dbReference type="GO" id="GO:0005315">
    <property type="term" value="F:phosphate transmembrane transporter activity"/>
    <property type="evidence" value="ECO:0007669"/>
    <property type="project" value="InterPro"/>
</dbReference>
<dbReference type="PROSITE" id="PS00211">
    <property type="entry name" value="ABC_TRANSPORTER_1"/>
    <property type="match status" value="1"/>
</dbReference>
<dbReference type="RefSeq" id="WP_155316749.1">
    <property type="nucleotide sequence ID" value="NZ_AP021874.1"/>
</dbReference>
<dbReference type="GO" id="GO:0016020">
    <property type="term" value="C:membrane"/>
    <property type="evidence" value="ECO:0007669"/>
    <property type="project" value="InterPro"/>
</dbReference>
<dbReference type="OrthoDB" id="5448699at2"/>
<keyword evidence="7" id="KW-1185">Reference proteome</keyword>
<dbReference type="InterPro" id="IPR027417">
    <property type="entry name" value="P-loop_NTPase"/>
</dbReference>
<accession>A0A5K7YJB3</accession>
<evidence type="ECO:0000256" key="2">
    <source>
        <dbReference type="ARBA" id="ARBA00022592"/>
    </source>
</evidence>
<dbReference type="SUPFAM" id="SSF52540">
    <property type="entry name" value="P-loop containing nucleoside triphosphate hydrolases"/>
    <property type="match status" value="1"/>
</dbReference>
<dbReference type="InterPro" id="IPR003593">
    <property type="entry name" value="AAA+_ATPase"/>
</dbReference>
<keyword evidence="4 6" id="KW-0067">ATP-binding</keyword>
<keyword evidence="1" id="KW-0813">Transport</keyword>
<evidence type="ECO:0000259" key="5">
    <source>
        <dbReference type="PROSITE" id="PS50893"/>
    </source>
</evidence>
<keyword evidence="2" id="KW-0592">Phosphate transport</keyword>
<dbReference type="InterPro" id="IPR003439">
    <property type="entry name" value="ABC_transporter-like_ATP-bd"/>
</dbReference>
<protein>
    <submittedName>
        <fullName evidence="6">Phosphate import ATP-binding protein PstB</fullName>
    </submittedName>
</protein>
<dbReference type="AlphaFoldDB" id="A0A5K7YJB3"/>
<dbReference type="InterPro" id="IPR017871">
    <property type="entry name" value="ABC_transporter-like_CS"/>
</dbReference>
<dbReference type="GO" id="GO:0035435">
    <property type="term" value="P:phosphate ion transmembrane transport"/>
    <property type="evidence" value="ECO:0007669"/>
    <property type="project" value="InterPro"/>
</dbReference>
<keyword evidence="3" id="KW-0547">Nucleotide-binding</keyword>
<dbReference type="SMART" id="SM00382">
    <property type="entry name" value="AAA"/>
    <property type="match status" value="1"/>
</dbReference>
<feature type="domain" description="ABC transporter" evidence="5">
    <location>
        <begin position="7"/>
        <end position="241"/>
    </location>
</feature>
<dbReference type="Gene3D" id="3.40.50.300">
    <property type="entry name" value="P-loop containing nucleotide triphosphate hydrolases"/>
    <property type="match status" value="1"/>
</dbReference>
<dbReference type="GO" id="GO:0016887">
    <property type="term" value="F:ATP hydrolysis activity"/>
    <property type="evidence" value="ECO:0007669"/>
    <property type="project" value="InterPro"/>
</dbReference>
<evidence type="ECO:0000256" key="4">
    <source>
        <dbReference type="ARBA" id="ARBA00022840"/>
    </source>
</evidence>
<gene>
    <name evidence="6" type="primary">pstB_3</name>
    <name evidence="6" type="ORF">DSCA_25430</name>
</gene>
<dbReference type="Pfam" id="PF00005">
    <property type="entry name" value="ABC_tran"/>
    <property type="match status" value="1"/>
</dbReference>